<comment type="caution">
    <text evidence="1">The sequence shown here is derived from an EMBL/GenBank/DDBJ whole genome shotgun (WGS) entry which is preliminary data.</text>
</comment>
<name>A0A1V4BWX5_MICAE</name>
<evidence type="ECO:0008006" key="3">
    <source>
        <dbReference type="Google" id="ProtNLM"/>
    </source>
</evidence>
<evidence type="ECO:0000313" key="1">
    <source>
        <dbReference type="EMBL" id="OPF18991.1"/>
    </source>
</evidence>
<sequence length="343" mass="38605">MTTTYNFDGLLELESDYFDDSLADELEQVIDEILDDFEGFDEFLTASQMSRAVQRNQVLSSQLGWQSHYDAIVRLLAATGCLRPNYSPGWQDLSAAIACWQQRQRLTADGIIGRNTWGRMQSQMRMTQPEGSIPASPRGGITSGIAYEVAAGQEYSPRWRSRRPPGLPASARQASRTGAALPYIEQIARSTGLGQTFVTTVRHLAHTESKGIFARPANIFNILPPSQRQGRPYISAWGVFQFNRDAWRSLAGVSQTAFPWDSTPDEEIARPIRKYAELFSQVTRAGGSPIDAARGIRLWHMRPALYRSYFTSGQRQGFSSAWQRVDQERRIKIDRHLRNAGVL</sequence>
<accession>A0A1V4BWX5</accession>
<dbReference type="RefSeq" id="WP_079206115.1">
    <property type="nucleotide sequence ID" value="NZ_MVGR01000003.1"/>
</dbReference>
<reference evidence="1 2" key="1">
    <citation type="submission" date="2017-02" db="EMBL/GenBank/DDBJ databases">
        <title>Genome sequence of Microcystis aeruginosa KW.</title>
        <authorList>
            <person name="Oh H.-M."/>
            <person name="Ahn C.-Y."/>
            <person name="Jeong H."/>
            <person name="Srivastava A."/>
            <person name="Lee H.-G."/>
            <person name="Kang S.-R."/>
        </authorList>
    </citation>
    <scope>NUCLEOTIDE SEQUENCE [LARGE SCALE GENOMIC DNA]</scope>
    <source>
        <strain evidence="1 2">KW</strain>
    </source>
</reference>
<dbReference type="AlphaFoldDB" id="A0A1V4BWX5"/>
<gene>
    <name evidence="1" type="ORF">B1L04_06170</name>
</gene>
<dbReference type="InterPro" id="IPR036365">
    <property type="entry name" value="PGBD-like_sf"/>
</dbReference>
<proteinExistence type="predicted"/>
<protein>
    <recommendedName>
        <fullName evidence="3">Peptidoglycan-binding protein</fullName>
    </recommendedName>
</protein>
<dbReference type="Proteomes" id="UP000189835">
    <property type="component" value="Unassembled WGS sequence"/>
</dbReference>
<dbReference type="EMBL" id="MVGR01000003">
    <property type="protein sequence ID" value="OPF18991.1"/>
    <property type="molecule type" value="Genomic_DNA"/>
</dbReference>
<organism evidence="1 2">
    <name type="scientific">Microcystis aeruginosa KW</name>
    <dbReference type="NCBI Taxonomy" id="1960155"/>
    <lineage>
        <taxon>Bacteria</taxon>
        <taxon>Bacillati</taxon>
        <taxon>Cyanobacteriota</taxon>
        <taxon>Cyanophyceae</taxon>
        <taxon>Oscillatoriophycideae</taxon>
        <taxon>Chroococcales</taxon>
        <taxon>Microcystaceae</taxon>
        <taxon>Microcystis</taxon>
    </lineage>
</organism>
<dbReference type="SUPFAM" id="SSF47090">
    <property type="entry name" value="PGBD-like"/>
    <property type="match status" value="1"/>
</dbReference>
<evidence type="ECO:0000313" key="2">
    <source>
        <dbReference type="Proteomes" id="UP000189835"/>
    </source>
</evidence>